<evidence type="ECO:0000256" key="1">
    <source>
        <dbReference type="SAM" id="MobiDB-lite"/>
    </source>
</evidence>
<feature type="region of interest" description="Disordered" evidence="1">
    <location>
        <begin position="367"/>
        <end position="408"/>
    </location>
</feature>
<dbReference type="SUPFAM" id="SSF54001">
    <property type="entry name" value="Cysteine proteinases"/>
    <property type="match status" value="1"/>
</dbReference>
<protein>
    <submittedName>
        <fullName evidence="2">Uncharacterized protein</fullName>
    </submittedName>
</protein>
<proteinExistence type="predicted"/>
<dbReference type="InParanoid" id="A0A2R5G8M4"/>
<accession>A0A2R5G8M4</accession>
<feature type="region of interest" description="Disordered" evidence="1">
    <location>
        <begin position="219"/>
        <end position="245"/>
    </location>
</feature>
<sequence length="1212" mass="133707">MGKPGKGAAAAVNPAFETGLLDVEPWPLDSEYQVDAEADENENAAEENASASEVCENDAQDCEIQNDTRDGLLPAINLPLWQDPEAQHASFVSKLQSLGADVEWLPIDEVVAESVLHDEEFAPASWSVLRLHGGSEVFRSTLGILCNETLDIGEDRCPWKRVESREVPAPSDDDPQPRPRFAVQLYLDGDLREVIVDDLVPVRNGVIQLAHELIELPAQEVEVSPTDPQASEEDNGAESEPPAPAPARFKAILWPLLLEKATMWVQEQSTSANLGRAHPLSLLGPCFALTMPEGRVANIVQATPQEADWTHLRRPSSEDFVFESWDAWMRAKADAKSAGDEDALATLEAAGEAAKEKKRQLLASKLATSNEPADAESTQESGAVLETPKKEKKQKRRKKTKRRRSSDDDIIPVDTIAFNAAMKAHEDALTAAVASLHERRRTFEVLRATGGVLRAKLCVSRGRVTSDDSGAAAQGDAAPPDTSEADAATKQPLTESEMLMEENLLGLAAGVWKEVELEVRADQMFIVIEAGASRIRVAGYPQILSPMPKNSDGRAAHTFWVSRTDLDAVSATFETWRFVDPLQDACRIDYNAGEDGAWSAQDLGRAFIAPPTSAEAEDSAAEDMTLEFTLMLACKSGPLDEVAELEVATYSSGVVAIDQDLLAAFETPRRPDVEATTEIYRVEIAQGLACFSLPLSPNAIHVFRLHSPTGALVRIVGNLSSMAPPLVLGALDAWKEMRTRCEGPSATELVTSETLEISCTRPEDWQCIARYRVDLGGQDEVQAGNKDDKEEEEEEEKETGAATTPQLPSFCASVDFSNRVHRDYLQIWEVDTESGKHVRRDKLGMWVPPCKRSSSTFDLIFLMVSPKLDNVPSASCQISLACATGIKSAQRLTTAIASLRRGTYVPNNRGILFREYFDAIPQVLTFRVDVGQSDLPFKVQLISQDVAAQLESRTLGSDTDEIIAETYSTTAENASVPGVVELHAFRPDTFDQVRASSERRLVLQAALLDGELFGRAPYWTEAQYPDGYTPVPDNTNQTSDAEHEVAFRIRTISDVPFELMRESTWESALLKEQAQWEVEEPGRAERAKLLRESFLAGFFPLEDTTNGDTIVEDEEKAIDAAEGEMSEETTREKARLAARHKLAHKRDEKGQVFWRRCPIPANDEDEFLLDEYKAREDVEVIEENTLENCRAKQADWYKNLTQAMSQTDDQAP</sequence>
<feature type="compositionally biased region" description="Acidic residues" evidence="1">
    <location>
        <begin position="36"/>
        <end position="45"/>
    </location>
</feature>
<evidence type="ECO:0000313" key="3">
    <source>
        <dbReference type="Proteomes" id="UP000241890"/>
    </source>
</evidence>
<dbReference type="Proteomes" id="UP000241890">
    <property type="component" value="Unassembled WGS sequence"/>
</dbReference>
<name>A0A2R5G8M4_9STRA</name>
<evidence type="ECO:0000313" key="2">
    <source>
        <dbReference type="EMBL" id="GBG27402.1"/>
    </source>
</evidence>
<dbReference type="AlphaFoldDB" id="A0A2R5G8M4"/>
<feature type="region of interest" description="Disordered" evidence="1">
    <location>
        <begin position="779"/>
        <end position="806"/>
    </location>
</feature>
<dbReference type="EMBL" id="BEYU01000030">
    <property type="protein sequence ID" value="GBG27402.1"/>
    <property type="molecule type" value="Genomic_DNA"/>
</dbReference>
<keyword evidence="3" id="KW-1185">Reference proteome</keyword>
<feature type="region of interest" description="Disordered" evidence="1">
    <location>
        <begin position="36"/>
        <end position="56"/>
    </location>
</feature>
<feature type="region of interest" description="Disordered" evidence="1">
    <location>
        <begin position="464"/>
        <end position="487"/>
    </location>
</feature>
<feature type="compositionally biased region" description="Basic residues" evidence="1">
    <location>
        <begin position="390"/>
        <end position="404"/>
    </location>
</feature>
<gene>
    <name evidence="2" type="ORF">FCC1311_036242</name>
</gene>
<organism evidence="2 3">
    <name type="scientific">Hondaea fermentalgiana</name>
    <dbReference type="NCBI Taxonomy" id="2315210"/>
    <lineage>
        <taxon>Eukaryota</taxon>
        <taxon>Sar</taxon>
        <taxon>Stramenopiles</taxon>
        <taxon>Bigyra</taxon>
        <taxon>Labyrinthulomycetes</taxon>
        <taxon>Thraustochytrida</taxon>
        <taxon>Thraustochytriidae</taxon>
        <taxon>Hondaea</taxon>
    </lineage>
</organism>
<reference evidence="2 3" key="1">
    <citation type="submission" date="2017-12" db="EMBL/GenBank/DDBJ databases">
        <title>Sequencing, de novo assembly and annotation of complete genome of a new Thraustochytrid species, strain FCC1311.</title>
        <authorList>
            <person name="Sedici K."/>
            <person name="Godart F."/>
            <person name="Aiese Cigliano R."/>
            <person name="Sanseverino W."/>
            <person name="Barakat M."/>
            <person name="Ortet P."/>
            <person name="Marechal E."/>
            <person name="Cagnac O."/>
            <person name="Amato A."/>
        </authorList>
    </citation>
    <scope>NUCLEOTIDE SEQUENCE [LARGE SCALE GENOMIC DNA]</scope>
</reference>
<feature type="compositionally biased region" description="Low complexity" evidence="1">
    <location>
        <begin position="467"/>
        <end position="481"/>
    </location>
</feature>
<comment type="caution">
    <text evidence="2">The sequence shown here is derived from an EMBL/GenBank/DDBJ whole genome shotgun (WGS) entry which is preliminary data.</text>
</comment>
<dbReference type="InterPro" id="IPR038765">
    <property type="entry name" value="Papain-like_cys_pep_sf"/>
</dbReference>
<feature type="compositionally biased region" description="Polar residues" evidence="1">
    <location>
        <begin position="367"/>
        <end position="381"/>
    </location>
</feature>